<dbReference type="EMBL" id="PUJU01000006">
    <property type="protein sequence ID" value="NHB86888.1"/>
    <property type="molecule type" value="Genomic_DNA"/>
</dbReference>
<evidence type="ECO:0000256" key="1">
    <source>
        <dbReference type="SAM" id="SignalP"/>
    </source>
</evidence>
<keyword evidence="3" id="KW-1185">Reference proteome</keyword>
<reference evidence="2 3" key="1">
    <citation type="submission" date="2018-02" db="EMBL/GenBank/DDBJ databases">
        <authorList>
            <person name="Machado R.A."/>
        </authorList>
    </citation>
    <scope>NUCLEOTIDE SEQUENCE [LARGE SCALE GENOMIC DNA]</scope>
    <source>
        <strain evidence="2 3">T327</strain>
    </source>
</reference>
<gene>
    <name evidence="2" type="ORF">C5471_03800</name>
</gene>
<proteinExistence type="predicted"/>
<protein>
    <recommendedName>
        <fullName evidence="4">Flagellar protein FlhE</fullName>
    </recommendedName>
</protein>
<sequence>MKRFTKIAVGLLVLTAAQTSFAATSNWSQTIRAPNVYGGNSTNSNFFNTPISVPAKATITTVSWNIGLYANGATTQTFNVCYTPRYSSTPSQCLDVSGSLNGSTNAFIGNDAKGSFRISGILTGGTYPVYPSHYNTIIVDYQY</sequence>
<evidence type="ECO:0000313" key="2">
    <source>
        <dbReference type="EMBL" id="NHB86888.1"/>
    </source>
</evidence>
<feature type="chain" id="PRO_5045931907" description="Flagellar protein FlhE" evidence="1">
    <location>
        <begin position="23"/>
        <end position="143"/>
    </location>
</feature>
<evidence type="ECO:0000313" key="3">
    <source>
        <dbReference type="Proteomes" id="UP000697802"/>
    </source>
</evidence>
<comment type="caution">
    <text evidence="2">The sequence shown here is derived from an EMBL/GenBank/DDBJ whole genome shotgun (WGS) entry which is preliminary data.</text>
</comment>
<dbReference type="Pfam" id="PF06366">
    <property type="entry name" value="FlhE"/>
    <property type="match status" value="1"/>
</dbReference>
<dbReference type="RefSeq" id="WP_133813873.1">
    <property type="nucleotide sequence ID" value="NZ_CAWPIF010000006.1"/>
</dbReference>
<dbReference type="InterPro" id="IPR009420">
    <property type="entry name" value="FlhE"/>
</dbReference>
<evidence type="ECO:0008006" key="4">
    <source>
        <dbReference type="Google" id="ProtNLM"/>
    </source>
</evidence>
<dbReference type="Proteomes" id="UP000697802">
    <property type="component" value="Unassembled WGS sequence"/>
</dbReference>
<keyword evidence="1" id="KW-0732">Signal</keyword>
<organism evidence="2 3">
    <name type="scientific">Photorhabdus tasmaniensis</name>
    <dbReference type="NCBI Taxonomy" id="1004159"/>
    <lineage>
        <taxon>Bacteria</taxon>
        <taxon>Pseudomonadati</taxon>
        <taxon>Pseudomonadota</taxon>
        <taxon>Gammaproteobacteria</taxon>
        <taxon>Enterobacterales</taxon>
        <taxon>Morganellaceae</taxon>
        <taxon>Photorhabdus</taxon>
    </lineage>
</organism>
<accession>A0ABX0GF33</accession>
<feature type="signal peptide" evidence="1">
    <location>
        <begin position="1"/>
        <end position="22"/>
    </location>
</feature>
<name>A0ABX0GF33_9GAMM</name>